<evidence type="ECO:0000313" key="2">
    <source>
        <dbReference type="EMBL" id="VYT63873.1"/>
    </source>
</evidence>
<feature type="transmembrane region" description="Helical" evidence="1">
    <location>
        <begin position="98"/>
        <end position="122"/>
    </location>
</feature>
<accession>A0A6N2YCF4</accession>
<dbReference type="PANTHER" id="PTHR34821:SF2">
    <property type="entry name" value="INNER MEMBRANE PROTEIN YDCZ"/>
    <property type="match status" value="1"/>
</dbReference>
<feature type="transmembrane region" description="Helical" evidence="1">
    <location>
        <begin position="6"/>
        <end position="25"/>
    </location>
</feature>
<proteinExistence type="predicted"/>
<dbReference type="RefSeq" id="WP_002480066.1">
    <property type="nucleotide sequence ID" value="NZ_CACRUO010000006.1"/>
</dbReference>
<sequence length="308" mass="33583">MLFLFLLGLVAGMVVPVQTSINTKLIRYTHSSFYSSAISFSVGALFLFIVNLIIAPGHFTLSFFSGQSFNYTWFVGGLLGVLFLTGNLLLFPRLGASLTVIITIAGQIIMGVMIDTFGWLGAKIEPFTFLKLIGVLLLFIGIIVMNYVKHQPKEEKANKVLPWLVIGFIFGFAPPIQTAINSQLGQQVHSSLFASLISFSVGAIALIVITAFVNRSFKLSTYEPEVGKIKPVYFIGGVLGVVFVTANIVLMPYLGAALTTIVGMLGQMLMGVIIDHFGILGAKKNKINVRKIFGIICIFIGIVLLRFF</sequence>
<feature type="transmembrane region" description="Helical" evidence="1">
    <location>
        <begin position="256"/>
        <end position="277"/>
    </location>
</feature>
<feature type="transmembrane region" description="Helical" evidence="1">
    <location>
        <begin position="37"/>
        <end position="59"/>
    </location>
</feature>
<feature type="transmembrane region" description="Helical" evidence="1">
    <location>
        <begin position="289"/>
        <end position="307"/>
    </location>
</feature>
<name>A0A6N2YCF4_STASI</name>
<keyword evidence="1" id="KW-1133">Transmembrane helix</keyword>
<keyword evidence="1" id="KW-0812">Transmembrane</keyword>
<keyword evidence="1" id="KW-0472">Membrane</keyword>
<dbReference type="InterPro" id="IPR006750">
    <property type="entry name" value="YdcZ"/>
</dbReference>
<gene>
    <name evidence="2" type="ORF">SSLFYP27_00322</name>
</gene>
<evidence type="ECO:0008006" key="3">
    <source>
        <dbReference type="Google" id="ProtNLM"/>
    </source>
</evidence>
<dbReference type="AlphaFoldDB" id="A0A6N2YCF4"/>
<feature type="transmembrane region" description="Helical" evidence="1">
    <location>
        <begin position="71"/>
        <end position="91"/>
    </location>
</feature>
<protein>
    <recommendedName>
        <fullName evidence="3">DMT family transporter</fullName>
    </recommendedName>
</protein>
<dbReference type="GO" id="GO:0005886">
    <property type="term" value="C:plasma membrane"/>
    <property type="evidence" value="ECO:0007669"/>
    <property type="project" value="TreeGrafter"/>
</dbReference>
<feature type="transmembrane region" description="Helical" evidence="1">
    <location>
        <begin position="192"/>
        <end position="212"/>
    </location>
</feature>
<dbReference type="EMBL" id="CACRUO010000006">
    <property type="protein sequence ID" value="VYT63873.1"/>
    <property type="molecule type" value="Genomic_DNA"/>
</dbReference>
<organism evidence="2">
    <name type="scientific">Staphylococcus simulans</name>
    <dbReference type="NCBI Taxonomy" id="1286"/>
    <lineage>
        <taxon>Bacteria</taxon>
        <taxon>Bacillati</taxon>
        <taxon>Bacillota</taxon>
        <taxon>Bacilli</taxon>
        <taxon>Bacillales</taxon>
        <taxon>Staphylococcaceae</taxon>
        <taxon>Staphylococcus</taxon>
    </lineage>
</organism>
<evidence type="ECO:0000256" key="1">
    <source>
        <dbReference type="SAM" id="Phobius"/>
    </source>
</evidence>
<dbReference type="Pfam" id="PF04657">
    <property type="entry name" value="DMT_YdcZ"/>
    <property type="match status" value="2"/>
</dbReference>
<dbReference type="PANTHER" id="PTHR34821">
    <property type="entry name" value="INNER MEMBRANE PROTEIN YDCZ"/>
    <property type="match status" value="1"/>
</dbReference>
<feature type="transmembrane region" description="Helical" evidence="1">
    <location>
        <begin position="128"/>
        <end position="148"/>
    </location>
</feature>
<feature type="transmembrane region" description="Helical" evidence="1">
    <location>
        <begin position="232"/>
        <end position="250"/>
    </location>
</feature>
<reference evidence="2" key="1">
    <citation type="submission" date="2019-11" db="EMBL/GenBank/DDBJ databases">
        <authorList>
            <person name="Feng L."/>
        </authorList>
    </citation>
    <scope>NUCLEOTIDE SEQUENCE</scope>
    <source>
        <strain evidence="2">SsimulansLFYP27</strain>
    </source>
</reference>
<feature type="transmembrane region" description="Helical" evidence="1">
    <location>
        <begin position="160"/>
        <end position="180"/>
    </location>
</feature>